<keyword evidence="7" id="KW-0868">Chloride</keyword>
<protein>
    <submittedName>
        <fullName evidence="9">H(+)/Cl(-) exchange transporter</fullName>
    </submittedName>
</protein>
<dbReference type="InterPro" id="IPR001807">
    <property type="entry name" value="ClC"/>
</dbReference>
<feature type="transmembrane region" description="Helical" evidence="8">
    <location>
        <begin position="26"/>
        <end position="50"/>
    </location>
</feature>
<accession>A0A376DBD0</accession>
<evidence type="ECO:0000256" key="7">
    <source>
        <dbReference type="ARBA" id="ARBA00023214"/>
    </source>
</evidence>
<proteinExistence type="predicted"/>
<feature type="transmembrane region" description="Helical" evidence="8">
    <location>
        <begin position="62"/>
        <end position="81"/>
    </location>
</feature>
<evidence type="ECO:0000256" key="8">
    <source>
        <dbReference type="SAM" id="Phobius"/>
    </source>
</evidence>
<reference evidence="9 10" key="1">
    <citation type="submission" date="2018-06" db="EMBL/GenBank/DDBJ databases">
        <authorList>
            <consortium name="Pathogen Informatics"/>
            <person name="Doyle S."/>
        </authorList>
    </citation>
    <scope>NUCLEOTIDE SEQUENCE [LARGE SCALE GENOMIC DNA]</scope>
    <source>
        <strain evidence="9 10">NCTC10767</strain>
    </source>
</reference>
<dbReference type="EMBL" id="UFXW01000004">
    <property type="protein sequence ID" value="STC86313.1"/>
    <property type="molecule type" value="Genomic_DNA"/>
</dbReference>
<keyword evidence="4 8" id="KW-1133">Transmembrane helix</keyword>
<feature type="transmembrane region" description="Helical" evidence="8">
    <location>
        <begin position="101"/>
        <end position="123"/>
    </location>
</feature>
<dbReference type="Pfam" id="PF00654">
    <property type="entry name" value="Voltage_CLC"/>
    <property type="match status" value="1"/>
</dbReference>
<comment type="subcellular location">
    <subcellularLocation>
        <location evidence="1">Membrane</location>
        <topology evidence="1">Multi-pass membrane protein</topology>
    </subcellularLocation>
</comment>
<keyword evidence="5" id="KW-0406">Ion transport</keyword>
<dbReference type="PANTHER" id="PTHR45711:SF6">
    <property type="entry name" value="CHLORIDE CHANNEL PROTEIN"/>
    <property type="match status" value="1"/>
</dbReference>
<evidence type="ECO:0000256" key="5">
    <source>
        <dbReference type="ARBA" id="ARBA00023065"/>
    </source>
</evidence>
<dbReference type="GO" id="GO:0005886">
    <property type="term" value="C:plasma membrane"/>
    <property type="evidence" value="ECO:0007669"/>
    <property type="project" value="TreeGrafter"/>
</dbReference>
<evidence type="ECO:0000313" key="9">
    <source>
        <dbReference type="EMBL" id="STC86313.1"/>
    </source>
</evidence>
<dbReference type="InterPro" id="IPR014743">
    <property type="entry name" value="Cl-channel_core"/>
</dbReference>
<dbReference type="PANTHER" id="PTHR45711">
    <property type="entry name" value="CHLORIDE CHANNEL PROTEIN"/>
    <property type="match status" value="1"/>
</dbReference>
<evidence type="ECO:0000313" key="10">
    <source>
        <dbReference type="Proteomes" id="UP000254647"/>
    </source>
</evidence>
<evidence type="ECO:0000256" key="4">
    <source>
        <dbReference type="ARBA" id="ARBA00022989"/>
    </source>
</evidence>
<sequence>MQIGGNIGRMVLDVFRLKGDEARHTLLATGAAAGLAAAFNAPLAGILFIIEEMRPQFRYTLISIKAVFIGVIMSTIMYRIFNHEVALIDVGKLSDAPLNTLWLYLILGIIFGIFGPIFNKWVLGMQDLLHRVHGGNITKWVLMGGAIWRSVWIAGVCGTSNFGRRF</sequence>
<dbReference type="Proteomes" id="UP000254647">
    <property type="component" value="Unassembled WGS sequence"/>
</dbReference>
<dbReference type="AlphaFoldDB" id="A0A376DBD0"/>
<dbReference type="GO" id="GO:0005247">
    <property type="term" value="F:voltage-gated chloride channel activity"/>
    <property type="evidence" value="ECO:0007669"/>
    <property type="project" value="TreeGrafter"/>
</dbReference>
<dbReference type="Gene3D" id="1.10.3080.10">
    <property type="entry name" value="Clc chloride channel"/>
    <property type="match status" value="1"/>
</dbReference>
<organism evidence="9 10">
    <name type="scientific">Escherichia coli</name>
    <dbReference type="NCBI Taxonomy" id="562"/>
    <lineage>
        <taxon>Bacteria</taxon>
        <taxon>Pseudomonadati</taxon>
        <taxon>Pseudomonadota</taxon>
        <taxon>Gammaproteobacteria</taxon>
        <taxon>Enterobacterales</taxon>
        <taxon>Enterobacteriaceae</taxon>
        <taxon>Escherichia</taxon>
    </lineage>
</organism>
<evidence type="ECO:0000256" key="6">
    <source>
        <dbReference type="ARBA" id="ARBA00023136"/>
    </source>
</evidence>
<keyword evidence="2" id="KW-0813">Transport</keyword>
<evidence type="ECO:0000256" key="2">
    <source>
        <dbReference type="ARBA" id="ARBA00022448"/>
    </source>
</evidence>
<name>A0A376DBD0_ECOLX</name>
<keyword evidence="3 8" id="KW-0812">Transmembrane</keyword>
<evidence type="ECO:0000256" key="1">
    <source>
        <dbReference type="ARBA" id="ARBA00004141"/>
    </source>
</evidence>
<keyword evidence="6 8" id="KW-0472">Membrane</keyword>
<dbReference type="SUPFAM" id="SSF81340">
    <property type="entry name" value="Clc chloride channel"/>
    <property type="match status" value="1"/>
</dbReference>
<gene>
    <name evidence="9" type="primary">clcA_2</name>
    <name evidence="9" type="ORF">NCTC10767_03946</name>
</gene>
<evidence type="ECO:0000256" key="3">
    <source>
        <dbReference type="ARBA" id="ARBA00022692"/>
    </source>
</evidence>